<dbReference type="Gene3D" id="3.10.180.10">
    <property type="entry name" value="2,3-Dihydroxybiphenyl 1,2-Dioxygenase, domain 1"/>
    <property type="match status" value="1"/>
</dbReference>
<dbReference type="InterPro" id="IPR037523">
    <property type="entry name" value="VOC_core"/>
</dbReference>
<dbReference type="EMBL" id="JBHSFA010000005">
    <property type="protein sequence ID" value="MFC4542260.1"/>
    <property type="molecule type" value="Genomic_DNA"/>
</dbReference>
<dbReference type="InterPro" id="IPR051785">
    <property type="entry name" value="MMCE/EMCE_epimerase"/>
</dbReference>
<feature type="domain" description="VOC" evidence="2">
    <location>
        <begin position="5"/>
        <end position="139"/>
    </location>
</feature>
<protein>
    <submittedName>
        <fullName evidence="3">VOC family protein</fullName>
    </submittedName>
</protein>
<evidence type="ECO:0000259" key="2">
    <source>
        <dbReference type="PROSITE" id="PS51819"/>
    </source>
</evidence>
<dbReference type="SUPFAM" id="SSF54593">
    <property type="entry name" value="Glyoxalase/Bleomycin resistance protein/Dihydroxybiphenyl dioxygenase"/>
    <property type="match status" value="1"/>
</dbReference>
<keyword evidence="1" id="KW-0479">Metal-binding</keyword>
<proteinExistence type="predicted"/>
<evidence type="ECO:0000256" key="1">
    <source>
        <dbReference type="ARBA" id="ARBA00022723"/>
    </source>
</evidence>
<comment type="caution">
    <text evidence="3">The sequence shown here is derived from an EMBL/GenBank/DDBJ whole genome shotgun (WGS) entry which is preliminary data.</text>
</comment>
<dbReference type="InterPro" id="IPR004360">
    <property type="entry name" value="Glyas_Fos-R_dOase_dom"/>
</dbReference>
<dbReference type="AlphaFoldDB" id="A0ABD5PNZ9"/>
<accession>A0ABD5PNZ9</accession>
<organism evidence="3 4">
    <name type="scientific">Halosolutus amylolyticus</name>
    <dbReference type="NCBI Taxonomy" id="2932267"/>
    <lineage>
        <taxon>Archaea</taxon>
        <taxon>Methanobacteriati</taxon>
        <taxon>Methanobacteriota</taxon>
        <taxon>Stenosarchaea group</taxon>
        <taxon>Halobacteria</taxon>
        <taxon>Halobacteriales</taxon>
        <taxon>Natrialbaceae</taxon>
        <taxon>Halosolutus</taxon>
    </lineage>
</organism>
<dbReference type="Pfam" id="PF00903">
    <property type="entry name" value="Glyoxalase"/>
    <property type="match status" value="1"/>
</dbReference>
<dbReference type="RefSeq" id="WP_250141660.1">
    <property type="nucleotide sequence ID" value="NZ_JALIQP010000004.1"/>
</dbReference>
<dbReference type="PANTHER" id="PTHR43048:SF3">
    <property type="entry name" value="METHYLMALONYL-COA EPIMERASE, MITOCHONDRIAL"/>
    <property type="match status" value="1"/>
</dbReference>
<dbReference type="InterPro" id="IPR029068">
    <property type="entry name" value="Glyas_Bleomycin-R_OHBP_Dase"/>
</dbReference>
<reference evidence="3 4" key="1">
    <citation type="journal article" date="2019" name="Int. J. Syst. Evol. Microbiol.">
        <title>The Global Catalogue of Microorganisms (GCM) 10K type strain sequencing project: providing services to taxonomists for standard genome sequencing and annotation.</title>
        <authorList>
            <consortium name="The Broad Institute Genomics Platform"/>
            <consortium name="The Broad Institute Genome Sequencing Center for Infectious Disease"/>
            <person name="Wu L."/>
            <person name="Ma J."/>
        </authorList>
    </citation>
    <scope>NUCLEOTIDE SEQUENCE [LARGE SCALE GENOMIC DNA]</scope>
    <source>
        <strain evidence="3 4">WLHS5</strain>
    </source>
</reference>
<dbReference type="Proteomes" id="UP001595898">
    <property type="component" value="Unassembled WGS sequence"/>
</dbReference>
<evidence type="ECO:0000313" key="4">
    <source>
        <dbReference type="Proteomes" id="UP001595898"/>
    </source>
</evidence>
<dbReference type="PROSITE" id="PS51819">
    <property type="entry name" value="VOC"/>
    <property type="match status" value="1"/>
</dbReference>
<sequence>MTDCSAHHVGITVSDLAESVAFYREVLGLDVSDRFGVDGEAFADAVGVEGASADFVHLEADEIRLELVEYEPEARGSPAAGLNQPGAAHVAFEVDDLDAFYADLPDDVPTIGEPRTTATGTSILFLRDPEGNLVEVLAV</sequence>
<evidence type="ECO:0000313" key="3">
    <source>
        <dbReference type="EMBL" id="MFC4542260.1"/>
    </source>
</evidence>
<dbReference type="GO" id="GO:0046872">
    <property type="term" value="F:metal ion binding"/>
    <property type="evidence" value="ECO:0007669"/>
    <property type="project" value="UniProtKB-KW"/>
</dbReference>
<keyword evidence="4" id="KW-1185">Reference proteome</keyword>
<name>A0ABD5PNZ9_9EURY</name>
<gene>
    <name evidence="3" type="ORF">ACFO5R_10000</name>
</gene>
<dbReference type="PANTHER" id="PTHR43048">
    <property type="entry name" value="METHYLMALONYL-COA EPIMERASE"/>
    <property type="match status" value="1"/>
</dbReference>